<dbReference type="EMBL" id="JASPKY010000064">
    <property type="protein sequence ID" value="KAK9743986.1"/>
    <property type="molecule type" value="Genomic_DNA"/>
</dbReference>
<sequence>MGGGRRIYVYGRIKFVSGLRKLGGEEGGKSSKIKGPDKIRLYPSGILGLNAQILNNGIIITNGGGTTVVCHRVGGLNDSAEGAVLHKLTVP</sequence>
<name>A0AAW1MD19_POPJA</name>
<evidence type="ECO:0000313" key="2">
    <source>
        <dbReference type="Proteomes" id="UP001458880"/>
    </source>
</evidence>
<organism evidence="1 2">
    <name type="scientific">Popillia japonica</name>
    <name type="common">Japanese beetle</name>
    <dbReference type="NCBI Taxonomy" id="7064"/>
    <lineage>
        <taxon>Eukaryota</taxon>
        <taxon>Metazoa</taxon>
        <taxon>Ecdysozoa</taxon>
        <taxon>Arthropoda</taxon>
        <taxon>Hexapoda</taxon>
        <taxon>Insecta</taxon>
        <taxon>Pterygota</taxon>
        <taxon>Neoptera</taxon>
        <taxon>Endopterygota</taxon>
        <taxon>Coleoptera</taxon>
        <taxon>Polyphaga</taxon>
        <taxon>Scarabaeiformia</taxon>
        <taxon>Scarabaeidae</taxon>
        <taxon>Rutelinae</taxon>
        <taxon>Popillia</taxon>
    </lineage>
</organism>
<comment type="caution">
    <text evidence="1">The sequence shown here is derived from an EMBL/GenBank/DDBJ whole genome shotgun (WGS) entry which is preliminary data.</text>
</comment>
<protein>
    <submittedName>
        <fullName evidence="1">Uncharacterized protein</fullName>
    </submittedName>
</protein>
<dbReference type="AlphaFoldDB" id="A0AAW1MD19"/>
<reference evidence="1 2" key="1">
    <citation type="journal article" date="2024" name="BMC Genomics">
        <title>De novo assembly and annotation of Popillia japonica's genome with initial clues to its potential as an invasive pest.</title>
        <authorList>
            <person name="Cucini C."/>
            <person name="Boschi S."/>
            <person name="Funari R."/>
            <person name="Cardaioli E."/>
            <person name="Iannotti N."/>
            <person name="Marturano G."/>
            <person name="Paoli F."/>
            <person name="Bruttini M."/>
            <person name="Carapelli A."/>
            <person name="Frati F."/>
            <person name="Nardi F."/>
        </authorList>
    </citation>
    <scope>NUCLEOTIDE SEQUENCE [LARGE SCALE GENOMIC DNA]</scope>
    <source>
        <strain evidence="1">DMR45628</strain>
    </source>
</reference>
<evidence type="ECO:0000313" key="1">
    <source>
        <dbReference type="EMBL" id="KAK9743986.1"/>
    </source>
</evidence>
<accession>A0AAW1MD19</accession>
<dbReference type="Proteomes" id="UP001458880">
    <property type="component" value="Unassembled WGS sequence"/>
</dbReference>
<keyword evidence="2" id="KW-1185">Reference proteome</keyword>
<proteinExistence type="predicted"/>
<gene>
    <name evidence="1" type="ORF">QE152_g8167</name>
</gene>